<keyword evidence="2" id="KW-1185">Reference proteome</keyword>
<dbReference type="EMBL" id="JAUEDK010000072">
    <property type="protein sequence ID" value="MDN0077519.1"/>
    <property type="molecule type" value="Genomic_DNA"/>
</dbReference>
<dbReference type="InterPro" id="IPR029033">
    <property type="entry name" value="His_PPase_superfam"/>
</dbReference>
<gene>
    <name evidence="1" type="ORF">QU481_22100</name>
</gene>
<dbReference type="Pfam" id="PF00300">
    <property type="entry name" value="His_Phos_1"/>
    <property type="match status" value="1"/>
</dbReference>
<dbReference type="PANTHER" id="PTHR48100:SF1">
    <property type="entry name" value="HISTIDINE PHOSPHATASE FAMILY PROTEIN-RELATED"/>
    <property type="match status" value="1"/>
</dbReference>
<evidence type="ECO:0000313" key="2">
    <source>
        <dbReference type="Proteomes" id="UP001168540"/>
    </source>
</evidence>
<dbReference type="RefSeq" id="WP_289832152.1">
    <property type="nucleotide sequence ID" value="NZ_JAUEDK010000072.1"/>
</dbReference>
<dbReference type="SUPFAM" id="SSF53254">
    <property type="entry name" value="Phosphoglycerate mutase-like"/>
    <property type="match status" value="1"/>
</dbReference>
<dbReference type="GO" id="GO:0016787">
    <property type="term" value="F:hydrolase activity"/>
    <property type="evidence" value="ECO:0007669"/>
    <property type="project" value="UniProtKB-KW"/>
</dbReference>
<dbReference type="SMART" id="SM00855">
    <property type="entry name" value="PGAM"/>
    <property type="match status" value="1"/>
</dbReference>
<keyword evidence="1" id="KW-0378">Hydrolase</keyword>
<dbReference type="EC" id="3.1.3.-" evidence="1"/>
<reference evidence="1" key="1">
    <citation type="submission" date="2023-06" db="EMBL/GenBank/DDBJ databases">
        <authorList>
            <person name="Zhang S."/>
        </authorList>
    </citation>
    <scope>NUCLEOTIDE SEQUENCE</scope>
    <source>
        <strain evidence="1">SG2303</strain>
    </source>
</reference>
<comment type="caution">
    <text evidence="1">The sequence shown here is derived from an EMBL/GenBank/DDBJ whole genome shotgun (WGS) entry which is preliminary data.</text>
</comment>
<protein>
    <submittedName>
        <fullName evidence="1">Histidine phosphatase family protein</fullName>
        <ecNumber evidence="1">3.1.3.-</ecNumber>
    </submittedName>
</protein>
<dbReference type="InterPro" id="IPR013078">
    <property type="entry name" value="His_Pase_superF_clade-1"/>
</dbReference>
<dbReference type="Gene3D" id="3.40.50.1240">
    <property type="entry name" value="Phosphoglycerate mutase-like"/>
    <property type="match status" value="1"/>
</dbReference>
<dbReference type="Proteomes" id="UP001168540">
    <property type="component" value="Unassembled WGS sequence"/>
</dbReference>
<evidence type="ECO:0000313" key="1">
    <source>
        <dbReference type="EMBL" id="MDN0077519.1"/>
    </source>
</evidence>
<dbReference type="PANTHER" id="PTHR48100">
    <property type="entry name" value="BROAD-SPECIFICITY PHOSPHATASE YOR283W-RELATED"/>
    <property type="match status" value="1"/>
</dbReference>
<proteinExistence type="predicted"/>
<dbReference type="InterPro" id="IPR050275">
    <property type="entry name" value="PGM_Phosphatase"/>
</dbReference>
<dbReference type="CDD" id="cd07067">
    <property type="entry name" value="HP_PGM_like"/>
    <property type="match status" value="1"/>
</dbReference>
<sequence length="198" mass="21732">MKAFTLTLLRHGDIAARGRLIGRTELPLTRQGERQMTSSWQRIAAIPVQSIACSPKLRCRPFAVEQSLERGVPLKVDPRFAECDFGDWEGEPTDQLAAEHPDWYNEMVAGRLTPPGGESFAAFRARVLAGFADWIAESRGSHRVLVTHGGVISVLLADLLGTSFAVARLMTVQRGGFAQLSLLEGHPAYLVRLELPDA</sequence>
<name>A0ABT7XUR4_9NEIS</name>
<accession>A0ABT7XUR4</accession>
<organism evidence="1 2">
    <name type="scientific">Crenobacter oryzisoli</name>
    <dbReference type="NCBI Taxonomy" id="3056844"/>
    <lineage>
        <taxon>Bacteria</taxon>
        <taxon>Pseudomonadati</taxon>
        <taxon>Pseudomonadota</taxon>
        <taxon>Betaproteobacteria</taxon>
        <taxon>Neisseriales</taxon>
        <taxon>Neisseriaceae</taxon>
        <taxon>Crenobacter</taxon>
    </lineage>
</organism>